<dbReference type="SUPFAM" id="SSF102114">
    <property type="entry name" value="Radical SAM enzymes"/>
    <property type="match status" value="1"/>
</dbReference>
<dbReference type="PATRIC" id="fig|1403945.3.peg.1371"/>
<sequence length="360" mass="40692">MEERGHDRAFFIMREAIIPIFIPHDGCPYRCSFCNQWKLTAQTDRTTPAMVAKTIAEYLASTTRPYRWQVAFYGGSFTALSEERQRALIAPAKYAWEKGDVSALRLSTRPDCISVENTAFLYAHGVRTVELGVQSLDDNVLWQARRGHRSAVVAKAIEILRRGGMQVGIQLLPGLYGETFATLRKTIRATVALTPDFVRIYPALVLRDTLLERQYRNGDYQPLTLAQAILVGAWWRRYLAKHNIPVIRIGLQATQDLDSHAAYVAGPYHPALGELAIARSYAQELKKGFRQARGPVTITYSTRDASKVRGHKNANVKKYQEKYAGPITWRESVDMPPGAVCFTTSTKTYQKRLESLLYCQ</sequence>
<keyword evidence="4" id="KW-0479">Metal-binding</keyword>
<dbReference type="InterPro" id="IPR039661">
    <property type="entry name" value="ELP3"/>
</dbReference>
<proteinExistence type="predicted"/>
<dbReference type="EMBL" id="AZMC01000354">
    <property type="protein sequence ID" value="ETI84543.1"/>
    <property type="molecule type" value="Genomic_DNA"/>
</dbReference>
<keyword evidence="6" id="KW-0411">Iron-sulfur</keyword>
<dbReference type="Pfam" id="PF04055">
    <property type="entry name" value="Radical_SAM"/>
    <property type="match status" value="1"/>
</dbReference>
<reference evidence="8 9" key="1">
    <citation type="submission" date="2013-12" db="EMBL/GenBank/DDBJ databases">
        <title>A Varibaculum cambriense genome reconstructed from a premature infant gut community with otherwise low bacterial novelty that shifts toward anaerobic metabolism during the third week of life.</title>
        <authorList>
            <person name="Brown C.T."/>
            <person name="Sharon I."/>
            <person name="Thomas B.C."/>
            <person name="Castelle C.J."/>
            <person name="Morowitz M.J."/>
            <person name="Banfield J.F."/>
        </authorList>
    </citation>
    <scope>NUCLEOTIDE SEQUENCE [LARGE SCALE GENOMIC DNA]</scope>
    <source>
        <strain evidence="9">DORA_17_25</strain>
    </source>
</reference>
<dbReference type="GO" id="GO:0003824">
    <property type="term" value="F:catalytic activity"/>
    <property type="evidence" value="ECO:0007669"/>
    <property type="project" value="InterPro"/>
</dbReference>
<protein>
    <submittedName>
        <fullName evidence="8">Radical SAM protein, TIGR01212 family</fullName>
    </submittedName>
</protein>
<comment type="cofactor">
    <cofactor evidence="1">
        <name>[4Fe-4S] cluster</name>
        <dbReference type="ChEBI" id="CHEBI:49883"/>
    </cofactor>
</comment>
<evidence type="ECO:0000256" key="2">
    <source>
        <dbReference type="ARBA" id="ARBA00022485"/>
    </source>
</evidence>
<keyword evidence="5" id="KW-0408">Iron</keyword>
<dbReference type="InterPro" id="IPR032432">
    <property type="entry name" value="Radical_SAM_C"/>
</dbReference>
<evidence type="ECO:0000256" key="1">
    <source>
        <dbReference type="ARBA" id="ARBA00001966"/>
    </source>
</evidence>
<dbReference type="GO" id="GO:0005737">
    <property type="term" value="C:cytoplasm"/>
    <property type="evidence" value="ECO:0007669"/>
    <property type="project" value="TreeGrafter"/>
</dbReference>
<evidence type="ECO:0000313" key="9">
    <source>
        <dbReference type="Proteomes" id="UP000018840"/>
    </source>
</evidence>
<dbReference type="InterPro" id="IPR058240">
    <property type="entry name" value="rSAM_sf"/>
</dbReference>
<evidence type="ECO:0000313" key="8">
    <source>
        <dbReference type="EMBL" id="ETI84543.1"/>
    </source>
</evidence>
<dbReference type="AlphaFoldDB" id="W1TYY4"/>
<evidence type="ECO:0000256" key="5">
    <source>
        <dbReference type="ARBA" id="ARBA00023004"/>
    </source>
</evidence>
<dbReference type="GO" id="GO:0002926">
    <property type="term" value="P:tRNA wobble base 5-methoxycarbonylmethyl-2-thiouridinylation"/>
    <property type="evidence" value="ECO:0007669"/>
    <property type="project" value="TreeGrafter"/>
</dbReference>
<dbReference type="SFLD" id="SFLDG01086">
    <property type="entry name" value="elongater_protein-like"/>
    <property type="match status" value="1"/>
</dbReference>
<dbReference type="Pfam" id="PF16199">
    <property type="entry name" value="Radical_SAM_C"/>
    <property type="match status" value="1"/>
</dbReference>
<dbReference type="CDD" id="cd01335">
    <property type="entry name" value="Radical_SAM"/>
    <property type="match status" value="1"/>
</dbReference>
<dbReference type="InterPro" id="IPR006638">
    <property type="entry name" value="Elp3/MiaA/NifB-like_rSAM"/>
</dbReference>
<keyword evidence="3" id="KW-0949">S-adenosyl-L-methionine</keyword>
<dbReference type="GO" id="GO:0051539">
    <property type="term" value="F:4 iron, 4 sulfur cluster binding"/>
    <property type="evidence" value="ECO:0007669"/>
    <property type="project" value="UniProtKB-KW"/>
</dbReference>
<dbReference type="GO" id="GO:0046872">
    <property type="term" value="F:metal ion binding"/>
    <property type="evidence" value="ECO:0007669"/>
    <property type="project" value="UniProtKB-KW"/>
</dbReference>
<dbReference type="InterPro" id="IPR023404">
    <property type="entry name" value="rSAM_horseshoe"/>
</dbReference>
<evidence type="ECO:0000256" key="4">
    <source>
        <dbReference type="ARBA" id="ARBA00022723"/>
    </source>
</evidence>
<dbReference type="PROSITE" id="PS51918">
    <property type="entry name" value="RADICAL_SAM"/>
    <property type="match status" value="1"/>
</dbReference>
<dbReference type="Gene3D" id="3.80.30.20">
    <property type="entry name" value="tm_1862 like domain"/>
    <property type="match status" value="1"/>
</dbReference>
<dbReference type="InterPro" id="IPR007197">
    <property type="entry name" value="rSAM"/>
</dbReference>
<dbReference type="PANTHER" id="PTHR11135">
    <property type="entry name" value="HISTONE ACETYLTRANSFERASE-RELATED"/>
    <property type="match status" value="1"/>
</dbReference>
<feature type="domain" description="Radical SAM core" evidence="7">
    <location>
        <begin position="10"/>
        <end position="248"/>
    </location>
</feature>
<dbReference type="Proteomes" id="UP000018840">
    <property type="component" value="Unassembled WGS sequence"/>
</dbReference>
<organism evidence="8 9">
    <name type="scientific">Negativicoccus succinicivorans DORA_17_25</name>
    <dbReference type="NCBI Taxonomy" id="1403945"/>
    <lineage>
        <taxon>Bacteria</taxon>
        <taxon>Bacillati</taxon>
        <taxon>Bacillota</taxon>
        <taxon>Negativicutes</taxon>
        <taxon>Veillonellales</taxon>
        <taxon>Veillonellaceae</taxon>
        <taxon>Negativicoccus</taxon>
    </lineage>
</organism>
<comment type="caution">
    <text evidence="8">The sequence shown here is derived from an EMBL/GenBank/DDBJ whole genome shotgun (WGS) entry which is preliminary data.</text>
</comment>
<dbReference type="SMART" id="SM00729">
    <property type="entry name" value="Elp3"/>
    <property type="match status" value="1"/>
</dbReference>
<accession>W1TYY4</accession>
<evidence type="ECO:0000256" key="6">
    <source>
        <dbReference type="ARBA" id="ARBA00023014"/>
    </source>
</evidence>
<gene>
    <name evidence="8" type="ORF">Q612_NSC00354G0006</name>
</gene>
<evidence type="ECO:0000259" key="7">
    <source>
        <dbReference type="PROSITE" id="PS51918"/>
    </source>
</evidence>
<name>W1TYY4_9FIRM</name>
<evidence type="ECO:0000256" key="3">
    <source>
        <dbReference type="ARBA" id="ARBA00022691"/>
    </source>
</evidence>
<keyword evidence="2" id="KW-0004">4Fe-4S</keyword>
<dbReference type="SFLD" id="SFLDS00029">
    <property type="entry name" value="Radical_SAM"/>
    <property type="match status" value="1"/>
</dbReference>
<dbReference type="PANTHER" id="PTHR11135:SF0">
    <property type="entry name" value="ELONGATOR COMPLEX PROTEIN 3"/>
    <property type="match status" value="1"/>
</dbReference>
<dbReference type="SFLD" id="SFLDG01082">
    <property type="entry name" value="B12-binding_domain_containing"/>
    <property type="match status" value="1"/>
</dbReference>